<comment type="caution">
    <text evidence="4">The sequence shown here is derived from an EMBL/GenBank/DDBJ whole genome shotgun (WGS) entry which is preliminary data.</text>
</comment>
<keyword evidence="2" id="KW-0804">Transcription</keyword>
<keyword evidence="1" id="KW-0805">Transcription regulation</keyword>
<keyword evidence="5" id="KW-1185">Reference proteome</keyword>
<name>A0A5A7RHE5_STRAF</name>
<evidence type="ECO:0000313" key="4">
    <source>
        <dbReference type="EMBL" id="GER56561.1"/>
    </source>
</evidence>
<accession>A0A5A7RHE5</accession>
<sequence length="325" mass="36098">MESSFYGFGVTNIAGSYYSSCSTPTTLVPSKSNSGCSPNSPLPTYFHQGTKTYDDNMNQYDEYNSSLDHTTNYHNYYYHPHLSEYIPQIPSDQQQMRHALHELETALMSTDDDEPPADVAAPTTAPHLKFRHMATLGAIAEACGNEARIHIVDFWADCWAHWAVLLRALAGRPGGPPSVRITAVDPNWSESLEAVGKQLEEVSREFVIPVEFRVVPEFCLTGVRPGEEALAVNFGTRVGCCDLDGIVGMVRLVGARVVTAVEEEMRWRSRMVAGGFRKFPLSSYVSSVTRELLGCYSEHYSVVEEDGAVMLRWKGRTVISASAWQ</sequence>
<evidence type="ECO:0000256" key="1">
    <source>
        <dbReference type="ARBA" id="ARBA00023015"/>
    </source>
</evidence>
<gene>
    <name evidence="4" type="ORF">STAS_34287</name>
</gene>
<proteinExistence type="inferred from homology"/>
<evidence type="ECO:0000256" key="3">
    <source>
        <dbReference type="PROSITE-ProRule" id="PRU01191"/>
    </source>
</evidence>
<dbReference type="EMBL" id="BKCP01012736">
    <property type="protein sequence ID" value="GER56561.1"/>
    <property type="molecule type" value="Genomic_DNA"/>
</dbReference>
<dbReference type="PROSITE" id="PS50985">
    <property type="entry name" value="GRAS"/>
    <property type="match status" value="1"/>
</dbReference>
<organism evidence="4 5">
    <name type="scientific">Striga asiatica</name>
    <name type="common">Asiatic witchweed</name>
    <name type="synonym">Buchnera asiatica</name>
    <dbReference type="NCBI Taxonomy" id="4170"/>
    <lineage>
        <taxon>Eukaryota</taxon>
        <taxon>Viridiplantae</taxon>
        <taxon>Streptophyta</taxon>
        <taxon>Embryophyta</taxon>
        <taxon>Tracheophyta</taxon>
        <taxon>Spermatophyta</taxon>
        <taxon>Magnoliopsida</taxon>
        <taxon>eudicotyledons</taxon>
        <taxon>Gunneridae</taxon>
        <taxon>Pentapetalae</taxon>
        <taxon>asterids</taxon>
        <taxon>lamiids</taxon>
        <taxon>Lamiales</taxon>
        <taxon>Orobanchaceae</taxon>
        <taxon>Buchnereae</taxon>
        <taxon>Striga</taxon>
    </lineage>
</organism>
<dbReference type="AlphaFoldDB" id="A0A5A7RHE5"/>
<dbReference type="Pfam" id="PF03514">
    <property type="entry name" value="GRAS"/>
    <property type="match status" value="1"/>
</dbReference>
<evidence type="ECO:0000313" key="5">
    <source>
        <dbReference type="Proteomes" id="UP000325081"/>
    </source>
</evidence>
<evidence type="ECO:0000256" key="2">
    <source>
        <dbReference type="ARBA" id="ARBA00023163"/>
    </source>
</evidence>
<feature type="short sequence motif" description="VHIID" evidence="3">
    <location>
        <begin position="149"/>
        <end position="153"/>
    </location>
</feature>
<dbReference type="PANTHER" id="PTHR31636">
    <property type="entry name" value="OSJNBA0084A10.13 PROTEIN-RELATED"/>
    <property type="match status" value="1"/>
</dbReference>
<dbReference type="Proteomes" id="UP000325081">
    <property type="component" value="Unassembled WGS sequence"/>
</dbReference>
<feature type="region of interest" description="SAW" evidence="3">
    <location>
        <begin position="251"/>
        <end position="325"/>
    </location>
</feature>
<protein>
    <submittedName>
        <fullName evidence="4">GRAS family transcription factor</fullName>
    </submittedName>
</protein>
<reference evidence="5" key="1">
    <citation type="journal article" date="2019" name="Curr. Biol.">
        <title>Genome Sequence of Striga asiatica Provides Insight into the Evolution of Plant Parasitism.</title>
        <authorList>
            <person name="Yoshida S."/>
            <person name="Kim S."/>
            <person name="Wafula E.K."/>
            <person name="Tanskanen J."/>
            <person name="Kim Y.M."/>
            <person name="Honaas L."/>
            <person name="Yang Z."/>
            <person name="Spallek T."/>
            <person name="Conn C.E."/>
            <person name="Ichihashi Y."/>
            <person name="Cheong K."/>
            <person name="Cui S."/>
            <person name="Der J.P."/>
            <person name="Gundlach H."/>
            <person name="Jiao Y."/>
            <person name="Hori C."/>
            <person name="Ishida J.K."/>
            <person name="Kasahara H."/>
            <person name="Kiba T."/>
            <person name="Kim M.S."/>
            <person name="Koo N."/>
            <person name="Laohavisit A."/>
            <person name="Lee Y.H."/>
            <person name="Lumba S."/>
            <person name="McCourt P."/>
            <person name="Mortimer J.C."/>
            <person name="Mutuku J.M."/>
            <person name="Nomura T."/>
            <person name="Sasaki-Sekimoto Y."/>
            <person name="Seto Y."/>
            <person name="Wang Y."/>
            <person name="Wakatake T."/>
            <person name="Sakakibara H."/>
            <person name="Demura T."/>
            <person name="Yamaguchi S."/>
            <person name="Yoneyama K."/>
            <person name="Manabe R.I."/>
            <person name="Nelson D.C."/>
            <person name="Schulman A.H."/>
            <person name="Timko M.P."/>
            <person name="dePamphilis C.W."/>
            <person name="Choi D."/>
            <person name="Shirasu K."/>
        </authorList>
    </citation>
    <scope>NUCLEOTIDE SEQUENCE [LARGE SCALE GENOMIC DNA]</scope>
    <source>
        <strain evidence="5">cv. UVA1</strain>
    </source>
</reference>
<comment type="caution">
    <text evidence="3">Lacks conserved residue(s) required for the propagation of feature annotation.</text>
</comment>
<dbReference type="InterPro" id="IPR005202">
    <property type="entry name" value="TF_GRAS"/>
</dbReference>
<comment type="similarity">
    <text evidence="3">Belongs to the GRAS family.</text>
</comment>